<comment type="caution">
    <text evidence="2">The sequence shown here is derived from an EMBL/GenBank/DDBJ whole genome shotgun (WGS) entry which is preliminary data.</text>
</comment>
<evidence type="ECO:0000313" key="3">
    <source>
        <dbReference type="Proteomes" id="UP000245283"/>
    </source>
</evidence>
<dbReference type="InterPro" id="IPR012337">
    <property type="entry name" value="RNaseH-like_sf"/>
</dbReference>
<dbReference type="Gene3D" id="3.30.420.10">
    <property type="entry name" value="Ribonuclease H-like superfamily/Ribonuclease H"/>
    <property type="match status" value="1"/>
</dbReference>
<name>A0A2V1K6K1_9ACTO</name>
<sequence length="359" mass="39845">MVWGPGDAQIDFGQVHVINADGDDETHSMLVVSFPYSNARYGQLYRGETAECVCHGLQTIYDHIGFVPCLQVFDNATGIGRRVGQIVKESDLFARFRTHHGFHSRFCNPYSGNEKGHVENAVGYLRRNLCVPLPKIDDIHAFNKELLDRCDELLEQDHYRKKDKLSLLHRDDQQAGLPLPVHRFQPVRFDTRQADKDGRIKFENNYYLIGGAYAGRELTISIGAEDLRFFTPDGIQVGRLTRCFTHSATTIAAEQSLLDILVTRPGAFSHSPLRSLMPTALVSALDQASYNDKRHAIKALTATSTACGFDATMNAAEHLLERSQPLSQASLDLLASSAGSIYHPNPAVDLAIYDTLAAS</sequence>
<gene>
    <name evidence="2" type="ORF">DD236_07140</name>
</gene>
<dbReference type="AlphaFoldDB" id="A0A2V1K6K1"/>
<evidence type="ECO:0000259" key="1">
    <source>
        <dbReference type="Pfam" id="PF22483"/>
    </source>
</evidence>
<accession>A0A2V1K6K1</accession>
<organism evidence="2 3">
    <name type="scientific">Ancrocorticia populi</name>
    <dbReference type="NCBI Taxonomy" id="2175228"/>
    <lineage>
        <taxon>Bacteria</taxon>
        <taxon>Bacillati</taxon>
        <taxon>Actinomycetota</taxon>
        <taxon>Actinomycetes</taxon>
        <taxon>Actinomycetales</taxon>
        <taxon>Actinomycetaceae</taxon>
        <taxon>Ancrocorticia</taxon>
    </lineage>
</organism>
<dbReference type="Proteomes" id="UP000245283">
    <property type="component" value="Unassembled WGS sequence"/>
</dbReference>
<dbReference type="Pfam" id="PF22483">
    <property type="entry name" value="Mu-transpos_C_2"/>
    <property type="match status" value="1"/>
</dbReference>
<dbReference type="InterPro" id="IPR036397">
    <property type="entry name" value="RNaseH_sf"/>
</dbReference>
<dbReference type="OrthoDB" id="2065409at2"/>
<dbReference type="EMBL" id="QETB01000003">
    <property type="protein sequence ID" value="PWF26609.1"/>
    <property type="molecule type" value="Genomic_DNA"/>
</dbReference>
<dbReference type="GO" id="GO:0003676">
    <property type="term" value="F:nucleic acid binding"/>
    <property type="evidence" value="ECO:0007669"/>
    <property type="project" value="InterPro"/>
</dbReference>
<proteinExistence type="predicted"/>
<dbReference type="PANTHER" id="PTHR35004">
    <property type="entry name" value="TRANSPOSASE RV3428C-RELATED"/>
    <property type="match status" value="1"/>
</dbReference>
<evidence type="ECO:0000313" key="2">
    <source>
        <dbReference type="EMBL" id="PWF26609.1"/>
    </source>
</evidence>
<feature type="domain" description="Transposase for insertion sequence element IS21-like C-terminal" evidence="1">
    <location>
        <begin position="179"/>
        <end position="249"/>
    </location>
</feature>
<dbReference type="PANTHER" id="PTHR35004:SF7">
    <property type="entry name" value="INTEGRASE PROTEIN"/>
    <property type="match status" value="1"/>
</dbReference>
<keyword evidence="3" id="KW-1185">Reference proteome</keyword>
<reference evidence="3" key="1">
    <citation type="submission" date="2018-05" db="EMBL/GenBank/DDBJ databases">
        <authorList>
            <person name="Li Y."/>
        </authorList>
    </citation>
    <scope>NUCLEOTIDE SEQUENCE [LARGE SCALE GENOMIC DNA]</scope>
    <source>
        <strain evidence="3">sk1b4</strain>
    </source>
</reference>
<dbReference type="SUPFAM" id="SSF53098">
    <property type="entry name" value="Ribonuclease H-like"/>
    <property type="match status" value="1"/>
</dbReference>
<protein>
    <submittedName>
        <fullName evidence="2">IS21 family transposase</fullName>
    </submittedName>
</protein>
<dbReference type="InterPro" id="IPR054353">
    <property type="entry name" value="IstA-like_C"/>
</dbReference>